<protein>
    <recommendedName>
        <fullName evidence="3">Death on curing protein, Doc toxin</fullName>
    </recommendedName>
</protein>
<dbReference type="AlphaFoldDB" id="A0A0K1PP35"/>
<name>A0A0K1PP35_9BACT</name>
<keyword evidence="2" id="KW-1185">Reference proteome</keyword>
<accession>A0A0K1PP35</accession>
<dbReference type="Proteomes" id="UP000064967">
    <property type="component" value="Chromosome"/>
</dbReference>
<dbReference type="EMBL" id="CP012333">
    <property type="protein sequence ID" value="AKU95171.1"/>
    <property type="molecule type" value="Genomic_DNA"/>
</dbReference>
<sequence length="121" mass="13442">MIPSAEAITLAYARIAPALNLPEKVSSAALRLALREADHLADDVYDVPAALLFAFGRYPRCFGGFRTMSVMVVEWHAKTLGFKLEASETDLSGILERVALRELDYEQVRAWVVERMLPFGG</sequence>
<evidence type="ECO:0000313" key="2">
    <source>
        <dbReference type="Proteomes" id="UP000064967"/>
    </source>
</evidence>
<reference evidence="1 2" key="1">
    <citation type="submission" date="2015-08" db="EMBL/GenBank/DDBJ databases">
        <authorList>
            <person name="Babu N.S."/>
            <person name="Beckwith C.J."/>
            <person name="Beseler K.G."/>
            <person name="Brison A."/>
            <person name="Carone J.V."/>
            <person name="Caskin T.P."/>
            <person name="Diamond M."/>
            <person name="Durham M.E."/>
            <person name="Foxe J.M."/>
            <person name="Go M."/>
            <person name="Henderson B.A."/>
            <person name="Jones I.B."/>
            <person name="McGettigan J.A."/>
            <person name="Micheletti S.J."/>
            <person name="Nasrallah M.E."/>
            <person name="Ortiz D."/>
            <person name="Piller C.R."/>
            <person name="Privatt S.R."/>
            <person name="Schneider S.L."/>
            <person name="Sharp S."/>
            <person name="Smith T.C."/>
            <person name="Stanton J.D."/>
            <person name="Ullery H.E."/>
            <person name="Wilson R.J."/>
            <person name="Serrano M.G."/>
            <person name="Buck G."/>
            <person name="Lee V."/>
            <person name="Wang Y."/>
            <person name="Carvalho R."/>
            <person name="Voegtly L."/>
            <person name="Shi R."/>
            <person name="Duckworth R."/>
            <person name="Johnson A."/>
            <person name="Loviza R."/>
            <person name="Walstead R."/>
            <person name="Shah Z."/>
            <person name="Kiflezghi M."/>
            <person name="Wade K."/>
            <person name="Ball S.L."/>
            <person name="Bradley K.W."/>
            <person name="Asai D.J."/>
            <person name="Bowman C.A."/>
            <person name="Russell D.A."/>
            <person name="Pope W.H."/>
            <person name="Jacobs-Sera D."/>
            <person name="Hendrix R.W."/>
            <person name="Hatfull G.F."/>
        </authorList>
    </citation>
    <scope>NUCLEOTIDE SEQUENCE [LARGE SCALE GENOMIC DNA]</scope>
    <source>
        <strain evidence="1 2">DSM 27648</strain>
    </source>
</reference>
<gene>
    <name evidence="1" type="ORF">AKJ09_01835</name>
</gene>
<proteinExistence type="predicted"/>
<dbReference type="STRING" id="1391654.AKJ09_01835"/>
<evidence type="ECO:0008006" key="3">
    <source>
        <dbReference type="Google" id="ProtNLM"/>
    </source>
</evidence>
<dbReference type="KEGG" id="llu:AKJ09_01835"/>
<organism evidence="1 2">
    <name type="scientific">Labilithrix luteola</name>
    <dbReference type="NCBI Taxonomy" id="1391654"/>
    <lineage>
        <taxon>Bacteria</taxon>
        <taxon>Pseudomonadati</taxon>
        <taxon>Myxococcota</taxon>
        <taxon>Polyangia</taxon>
        <taxon>Polyangiales</taxon>
        <taxon>Labilitrichaceae</taxon>
        <taxon>Labilithrix</taxon>
    </lineage>
</organism>
<evidence type="ECO:0000313" key="1">
    <source>
        <dbReference type="EMBL" id="AKU95171.1"/>
    </source>
</evidence>
<dbReference type="RefSeq" id="WP_146646662.1">
    <property type="nucleotide sequence ID" value="NZ_CP012333.1"/>
</dbReference>